<organism evidence="2 3">
    <name type="scientific">Naegleria fowleri</name>
    <name type="common">Brain eating amoeba</name>
    <dbReference type="NCBI Taxonomy" id="5763"/>
    <lineage>
        <taxon>Eukaryota</taxon>
        <taxon>Discoba</taxon>
        <taxon>Heterolobosea</taxon>
        <taxon>Tetramitia</taxon>
        <taxon>Eutetramitia</taxon>
        <taxon>Vahlkampfiidae</taxon>
        <taxon>Naegleria</taxon>
    </lineage>
</organism>
<dbReference type="VEuPathDB" id="AmoebaDB:NF0112270"/>
<keyword evidence="3" id="KW-1185">Reference proteome</keyword>
<gene>
    <name evidence="2" type="ORF">FDP41_011098</name>
</gene>
<sequence length="292" mass="34117">MKKLLNAASSKCHHLFCFIKQQQHSPIVTPIIRSYSSGFVENPHTQEEVNGLIYIPNYLSEDKANQLLAHLDSHSWFDSLISRRIQCYGIHYYFTKLFHPGLQPMRRSNLPLQELEFVTKDIERDFSSIGIRFMKDEEIVGLPDYYERYNSTTSLSMSLSSSELSSRHSTIIPSLDDDTTIHQVTHEDDRINQCLVQEYYHHTIAKHVDNTNVFGKEIVGLSLVNACEMDFEHAENPEINFKLLVEPNSLLIMTKDSRFQWKHGIKRKKHHPRRISLTFRHLLYSPETTRVE</sequence>
<dbReference type="AlphaFoldDB" id="A0A6A5CBX2"/>
<reference evidence="2 3" key="1">
    <citation type="journal article" date="2019" name="Sci. Rep.">
        <title>Nanopore sequencing improves the draft genome of the human pathogenic amoeba Naegleria fowleri.</title>
        <authorList>
            <person name="Liechti N."/>
            <person name="Schurch N."/>
            <person name="Bruggmann R."/>
            <person name="Wittwer M."/>
        </authorList>
    </citation>
    <scope>NUCLEOTIDE SEQUENCE [LARGE SCALE GENOMIC DNA]</scope>
    <source>
        <strain evidence="2 3">ATCC 30894</strain>
    </source>
</reference>
<dbReference type="OMA" id="EYYENSN"/>
<dbReference type="PANTHER" id="PTHR12463">
    <property type="entry name" value="OXYGENASE-RELATED"/>
    <property type="match status" value="1"/>
</dbReference>
<comment type="caution">
    <text evidence="2">The sequence shown here is derived from an EMBL/GenBank/DDBJ whole genome shotgun (WGS) entry which is preliminary data.</text>
</comment>
<dbReference type="GeneID" id="68118313"/>
<proteinExistence type="predicted"/>
<dbReference type="InterPro" id="IPR027450">
    <property type="entry name" value="AlkB-like"/>
</dbReference>
<dbReference type="GO" id="GO:0032451">
    <property type="term" value="F:demethylase activity"/>
    <property type="evidence" value="ECO:0007669"/>
    <property type="project" value="TreeGrafter"/>
</dbReference>
<feature type="domain" description="Alpha-ketoglutarate-dependent dioxygenase AlkB-like" evidence="1">
    <location>
        <begin position="186"/>
        <end position="280"/>
    </location>
</feature>
<dbReference type="GO" id="GO:0070988">
    <property type="term" value="P:demethylation"/>
    <property type="evidence" value="ECO:0007669"/>
    <property type="project" value="InterPro"/>
</dbReference>
<protein>
    <recommendedName>
        <fullName evidence="1">Alpha-ketoglutarate-dependent dioxygenase AlkB-like domain-containing protein</fullName>
    </recommendedName>
</protein>
<accession>A0A6A5CBX2</accession>
<dbReference type="VEuPathDB" id="AmoebaDB:FDP41_011098"/>
<dbReference type="InterPro" id="IPR037151">
    <property type="entry name" value="AlkB-like_sf"/>
</dbReference>
<dbReference type="OrthoDB" id="271595at2759"/>
<dbReference type="SUPFAM" id="SSF51197">
    <property type="entry name" value="Clavaminate synthase-like"/>
    <property type="match status" value="1"/>
</dbReference>
<evidence type="ECO:0000259" key="1">
    <source>
        <dbReference type="Pfam" id="PF13532"/>
    </source>
</evidence>
<dbReference type="Proteomes" id="UP000444721">
    <property type="component" value="Unassembled WGS sequence"/>
</dbReference>
<dbReference type="GO" id="GO:0016491">
    <property type="term" value="F:oxidoreductase activity"/>
    <property type="evidence" value="ECO:0007669"/>
    <property type="project" value="TreeGrafter"/>
</dbReference>
<dbReference type="PANTHER" id="PTHR12463:SF1">
    <property type="entry name" value="2-OXOGLUTARATE AND FE-DEPENDENT OXYGENASE FAMILY PROTEIN"/>
    <property type="match status" value="1"/>
</dbReference>
<dbReference type="Pfam" id="PF13532">
    <property type="entry name" value="2OG-FeII_Oxy_2"/>
    <property type="match status" value="1"/>
</dbReference>
<dbReference type="EMBL" id="VFQX01000007">
    <property type="protein sequence ID" value="KAF0983120.1"/>
    <property type="molecule type" value="Genomic_DNA"/>
</dbReference>
<name>A0A6A5CBX2_NAEFO</name>
<evidence type="ECO:0000313" key="3">
    <source>
        <dbReference type="Proteomes" id="UP000444721"/>
    </source>
</evidence>
<dbReference type="InterPro" id="IPR032857">
    <property type="entry name" value="ALKBH4"/>
</dbReference>
<dbReference type="Gene3D" id="2.60.120.590">
    <property type="entry name" value="Alpha-ketoglutarate-dependent dioxygenase AlkB-like"/>
    <property type="match status" value="1"/>
</dbReference>
<evidence type="ECO:0000313" key="2">
    <source>
        <dbReference type="EMBL" id="KAF0983120.1"/>
    </source>
</evidence>
<dbReference type="VEuPathDB" id="AmoebaDB:NfTy_016980"/>
<dbReference type="RefSeq" id="XP_044567833.1">
    <property type="nucleotide sequence ID" value="XM_044701469.1"/>
</dbReference>